<feature type="compositionally biased region" description="Polar residues" evidence="7">
    <location>
        <begin position="114"/>
        <end position="124"/>
    </location>
</feature>
<feature type="compositionally biased region" description="Polar residues" evidence="7">
    <location>
        <begin position="89"/>
        <end position="108"/>
    </location>
</feature>
<dbReference type="InterPro" id="IPR050877">
    <property type="entry name" value="EMX-VAX-Noto_Homeobox_TFs"/>
</dbReference>
<keyword evidence="3 5" id="KW-0371">Homeobox</keyword>
<evidence type="ECO:0000256" key="5">
    <source>
        <dbReference type="PROSITE-ProRule" id="PRU00108"/>
    </source>
</evidence>
<evidence type="ECO:0000256" key="6">
    <source>
        <dbReference type="RuleBase" id="RU000682"/>
    </source>
</evidence>
<dbReference type="Gene3D" id="1.10.10.60">
    <property type="entry name" value="Homeodomain-like"/>
    <property type="match status" value="1"/>
</dbReference>
<dbReference type="InterPro" id="IPR020479">
    <property type="entry name" value="HD_metazoa"/>
</dbReference>
<evidence type="ECO:0000256" key="3">
    <source>
        <dbReference type="ARBA" id="ARBA00023155"/>
    </source>
</evidence>
<feature type="DNA-binding region" description="Homeobox" evidence="5">
    <location>
        <begin position="126"/>
        <end position="185"/>
    </location>
</feature>
<dbReference type="PRINTS" id="PR00024">
    <property type="entry name" value="HOMEOBOX"/>
</dbReference>
<dbReference type="PROSITE" id="PS00027">
    <property type="entry name" value="HOMEOBOX_1"/>
    <property type="match status" value="1"/>
</dbReference>
<dbReference type="GO" id="GO:0000978">
    <property type="term" value="F:RNA polymerase II cis-regulatory region sequence-specific DNA binding"/>
    <property type="evidence" value="ECO:0007669"/>
    <property type="project" value="TreeGrafter"/>
</dbReference>
<evidence type="ECO:0000313" key="9">
    <source>
        <dbReference type="EMBL" id="CAK1593245.1"/>
    </source>
</evidence>
<organism evidence="9 10">
    <name type="scientific">Parnassius mnemosyne</name>
    <name type="common">clouded apollo</name>
    <dbReference type="NCBI Taxonomy" id="213953"/>
    <lineage>
        <taxon>Eukaryota</taxon>
        <taxon>Metazoa</taxon>
        <taxon>Ecdysozoa</taxon>
        <taxon>Arthropoda</taxon>
        <taxon>Hexapoda</taxon>
        <taxon>Insecta</taxon>
        <taxon>Pterygota</taxon>
        <taxon>Neoptera</taxon>
        <taxon>Endopterygota</taxon>
        <taxon>Lepidoptera</taxon>
        <taxon>Glossata</taxon>
        <taxon>Ditrysia</taxon>
        <taxon>Papilionoidea</taxon>
        <taxon>Papilionidae</taxon>
        <taxon>Parnassiinae</taxon>
        <taxon>Parnassini</taxon>
        <taxon>Parnassius</taxon>
        <taxon>Driopa</taxon>
    </lineage>
</organism>
<evidence type="ECO:0000313" key="10">
    <source>
        <dbReference type="Proteomes" id="UP001314205"/>
    </source>
</evidence>
<evidence type="ECO:0000256" key="4">
    <source>
        <dbReference type="ARBA" id="ARBA00023242"/>
    </source>
</evidence>
<evidence type="ECO:0000256" key="2">
    <source>
        <dbReference type="ARBA" id="ARBA00023125"/>
    </source>
</evidence>
<dbReference type="GO" id="GO:0030182">
    <property type="term" value="P:neuron differentiation"/>
    <property type="evidence" value="ECO:0007669"/>
    <property type="project" value="TreeGrafter"/>
</dbReference>
<feature type="domain" description="Homeobox" evidence="8">
    <location>
        <begin position="124"/>
        <end position="184"/>
    </location>
</feature>
<evidence type="ECO:0000256" key="1">
    <source>
        <dbReference type="ARBA" id="ARBA00004123"/>
    </source>
</evidence>
<dbReference type="SUPFAM" id="SSF46689">
    <property type="entry name" value="Homeodomain-like"/>
    <property type="match status" value="1"/>
</dbReference>
<name>A0AAV1LEG3_9NEOP</name>
<evidence type="ECO:0000256" key="7">
    <source>
        <dbReference type="SAM" id="MobiDB-lite"/>
    </source>
</evidence>
<keyword evidence="10" id="KW-1185">Reference proteome</keyword>
<proteinExistence type="predicted"/>
<dbReference type="InterPro" id="IPR017970">
    <property type="entry name" value="Homeobox_CS"/>
</dbReference>
<dbReference type="Proteomes" id="UP001314205">
    <property type="component" value="Unassembled WGS sequence"/>
</dbReference>
<evidence type="ECO:0000259" key="8">
    <source>
        <dbReference type="PROSITE" id="PS50071"/>
    </source>
</evidence>
<gene>
    <name evidence="9" type="ORF">PARMNEM_LOCUS13047</name>
</gene>
<dbReference type="PANTHER" id="PTHR24339:SF30">
    <property type="entry name" value="LATERAL MUSCLES SCARCER, ISOFORM B"/>
    <property type="match status" value="1"/>
</dbReference>
<dbReference type="PROSITE" id="PS50071">
    <property type="entry name" value="HOMEOBOX_2"/>
    <property type="match status" value="1"/>
</dbReference>
<dbReference type="PANTHER" id="PTHR24339">
    <property type="entry name" value="HOMEOBOX PROTEIN EMX-RELATED"/>
    <property type="match status" value="1"/>
</dbReference>
<protein>
    <recommendedName>
        <fullName evidence="8">Homeobox domain-containing protein</fullName>
    </recommendedName>
</protein>
<dbReference type="InterPro" id="IPR001356">
    <property type="entry name" value="HD"/>
</dbReference>
<dbReference type="Pfam" id="PF00046">
    <property type="entry name" value="Homeodomain"/>
    <property type="match status" value="1"/>
</dbReference>
<reference evidence="9 10" key="1">
    <citation type="submission" date="2023-11" db="EMBL/GenBank/DDBJ databases">
        <authorList>
            <person name="Hedman E."/>
            <person name="Englund M."/>
            <person name="Stromberg M."/>
            <person name="Nyberg Akerstrom W."/>
            <person name="Nylinder S."/>
            <person name="Jareborg N."/>
            <person name="Kallberg Y."/>
            <person name="Kronander E."/>
        </authorList>
    </citation>
    <scope>NUCLEOTIDE SEQUENCE [LARGE SCALE GENOMIC DNA]</scope>
</reference>
<accession>A0AAV1LEG3</accession>
<dbReference type="GO" id="GO:0005634">
    <property type="term" value="C:nucleus"/>
    <property type="evidence" value="ECO:0007669"/>
    <property type="project" value="UniProtKB-SubCell"/>
</dbReference>
<comment type="subcellular location">
    <subcellularLocation>
        <location evidence="1 5 6">Nucleus</location>
    </subcellularLocation>
</comment>
<dbReference type="GO" id="GO:0000981">
    <property type="term" value="F:DNA-binding transcription factor activity, RNA polymerase II-specific"/>
    <property type="evidence" value="ECO:0007669"/>
    <property type="project" value="InterPro"/>
</dbReference>
<comment type="caution">
    <text evidence="9">The sequence shown here is derived from an EMBL/GenBank/DDBJ whole genome shotgun (WGS) entry which is preliminary data.</text>
</comment>
<dbReference type="SMART" id="SM00389">
    <property type="entry name" value="HOX"/>
    <property type="match status" value="1"/>
</dbReference>
<feature type="region of interest" description="Disordered" evidence="7">
    <location>
        <begin position="81"/>
        <end position="129"/>
    </location>
</feature>
<dbReference type="CDD" id="cd00086">
    <property type="entry name" value="homeodomain"/>
    <property type="match status" value="1"/>
</dbReference>
<dbReference type="InterPro" id="IPR009057">
    <property type="entry name" value="Homeodomain-like_sf"/>
</dbReference>
<dbReference type="AlphaFoldDB" id="A0AAV1LEG3"/>
<dbReference type="GO" id="GO:0007420">
    <property type="term" value="P:brain development"/>
    <property type="evidence" value="ECO:0007669"/>
    <property type="project" value="TreeGrafter"/>
</dbReference>
<keyword evidence="2 5" id="KW-0238">DNA-binding</keyword>
<sequence length="347" mass="40134">MSFSKSNETMEVEEMIKSPGFITDKPEPKLTFSIDNLLADKLNKEVNEIKNKFVEDNNECSTNESVDFFKNVYNTEQAYCSNDEDDKASNSSEQVDVESSTAGDSSDFTEIKSSDFSQPGPSTSRGKRARTAFSAQQIKSLEAEFEKNRYLSVAARGRLARQLRLTETQIKIWFQNRRTKWKRKYTNDVELLAQQYYSSLGIVTPRPMFVGDRLWIFNYPNRVPPTHQPWIKSLNNINSMNNNGQLERNMCRSVPKPDVPPFLIPPAPATYPSERVFLNMERNLNMTNNLKIHAQNRLVPFSREIYSNMSTVQRNMEVYKNNILNHNSTSQEPNVDHLRRLEENFSI</sequence>
<keyword evidence="4 5" id="KW-0539">Nucleus</keyword>
<dbReference type="EMBL" id="CAVLGL010000088">
    <property type="protein sequence ID" value="CAK1593245.1"/>
    <property type="molecule type" value="Genomic_DNA"/>
</dbReference>